<dbReference type="GO" id="GO:0005615">
    <property type="term" value="C:extracellular space"/>
    <property type="evidence" value="ECO:0007669"/>
    <property type="project" value="TreeGrafter"/>
</dbReference>
<organism evidence="3 4">
    <name type="scientific">Staphylococcus lutrae</name>
    <dbReference type="NCBI Taxonomy" id="155085"/>
    <lineage>
        <taxon>Bacteria</taxon>
        <taxon>Bacillati</taxon>
        <taxon>Bacillota</taxon>
        <taxon>Bacilli</taxon>
        <taxon>Bacillales</taxon>
        <taxon>Staphylococcaceae</taxon>
        <taxon>Staphylococcus</taxon>
    </lineage>
</organism>
<dbReference type="InterPro" id="IPR002018">
    <property type="entry name" value="CarbesteraseB"/>
</dbReference>
<dbReference type="EMBL" id="CP020773">
    <property type="protein sequence ID" value="ARJ51010.1"/>
    <property type="molecule type" value="Genomic_DNA"/>
</dbReference>
<dbReference type="GO" id="GO:0006581">
    <property type="term" value="P:acetylcholine catabolic process"/>
    <property type="evidence" value="ECO:0007669"/>
    <property type="project" value="TreeGrafter"/>
</dbReference>
<dbReference type="Gene3D" id="3.40.50.1820">
    <property type="entry name" value="alpha/beta hydrolase"/>
    <property type="match status" value="1"/>
</dbReference>
<dbReference type="GO" id="GO:0019695">
    <property type="term" value="P:choline metabolic process"/>
    <property type="evidence" value="ECO:0007669"/>
    <property type="project" value="TreeGrafter"/>
</dbReference>
<dbReference type="RefSeq" id="WP_085237484.1">
    <property type="nucleotide sequence ID" value="NZ_CP020773.1"/>
</dbReference>
<protein>
    <submittedName>
        <fullName evidence="3">Carboxylesterase</fullName>
    </submittedName>
</protein>
<name>A0AAC9RUF4_9STAP</name>
<dbReference type="PANTHER" id="PTHR43918:SF4">
    <property type="entry name" value="CARBOXYLIC ESTER HYDROLASE"/>
    <property type="match status" value="1"/>
</dbReference>
<dbReference type="InterPro" id="IPR029058">
    <property type="entry name" value="AB_hydrolase_fold"/>
</dbReference>
<accession>A0AAC9RUF4</accession>
<dbReference type="GO" id="GO:0003990">
    <property type="term" value="F:acetylcholinesterase activity"/>
    <property type="evidence" value="ECO:0007669"/>
    <property type="project" value="TreeGrafter"/>
</dbReference>
<evidence type="ECO:0000313" key="4">
    <source>
        <dbReference type="Proteomes" id="UP000242864"/>
    </source>
</evidence>
<evidence type="ECO:0000313" key="3">
    <source>
        <dbReference type="EMBL" id="ARJ51010.1"/>
    </source>
</evidence>
<keyword evidence="4" id="KW-1185">Reference proteome</keyword>
<dbReference type="Pfam" id="PF00135">
    <property type="entry name" value="COesterase"/>
    <property type="match status" value="1"/>
</dbReference>
<evidence type="ECO:0000259" key="2">
    <source>
        <dbReference type="Pfam" id="PF00135"/>
    </source>
</evidence>
<dbReference type="KEGG" id="slz:B5P37_06590"/>
<keyword evidence="1" id="KW-0378">Hydrolase</keyword>
<dbReference type="AlphaFoldDB" id="A0AAC9RUF4"/>
<dbReference type="GO" id="GO:0005886">
    <property type="term" value="C:plasma membrane"/>
    <property type="evidence" value="ECO:0007669"/>
    <property type="project" value="TreeGrafter"/>
</dbReference>
<evidence type="ECO:0000256" key="1">
    <source>
        <dbReference type="ARBA" id="ARBA00022801"/>
    </source>
</evidence>
<gene>
    <name evidence="3" type="ORF">B5P37_06590</name>
</gene>
<dbReference type="PANTHER" id="PTHR43918">
    <property type="entry name" value="ACETYLCHOLINESTERASE"/>
    <property type="match status" value="1"/>
</dbReference>
<sequence length="441" mass="50365">MEMKTPIGTIFGTRYRDYEVFKGIPYAHPPIGSLRFKHAQRMTGWPEGFQATAFGPVPIQPPNRLESFFATQIQYAPQSENCLTLNIWRPTQSTTEPLPVIVYVYGGSFINGHSAQELYHPHEIVKRESVIVVTFNYRLGALGFLDWSAIHPDWDINNGLSDQYCALQWVSEHIHYFGGDPQRITMMGQSAGAMSIQALLRMPQVRDLVKNAVLLSGVLSLESPKVAREKAHAFQSLKTTYFPEHQWHDLHADDILALMAAQQAQYGPSKGLELLYQPVATPQMETDFHNVTCPILLGLTTSEGDIYIKSEQKKLPPQQFQNILARAGHPIPTIEKLTTAQQQRDMITALYFNQPFQQLYQTLSQITPTWRTIFNWSRTDHSSYSSAYHILDVIFWMGRLDILTAHGLEITNREQQLSTQMIHDLCHFARHGTLDSDRYYE</sequence>
<feature type="domain" description="Carboxylesterase type B" evidence="2">
    <location>
        <begin position="3"/>
        <end position="314"/>
    </location>
</feature>
<reference evidence="3 4" key="1">
    <citation type="submission" date="2017-04" db="EMBL/GenBank/DDBJ databases">
        <authorList>
            <person name="Veseli I.A."/>
            <person name="Tang C."/>
            <person name="Pombert J.-F."/>
        </authorList>
    </citation>
    <scope>NUCLEOTIDE SEQUENCE [LARGE SCALE GENOMIC DNA]</scope>
    <source>
        <strain evidence="3 4">ATCC 700373</strain>
    </source>
</reference>
<dbReference type="InterPro" id="IPR050654">
    <property type="entry name" value="AChE-related_enzymes"/>
</dbReference>
<dbReference type="Proteomes" id="UP000242864">
    <property type="component" value="Chromosome"/>
</dbReference>
<proteinExistence type="predicted"/>
<dbReference type="SUPFAM" id="SSF53474">
    <property type="entry name" value="alpha/beta-Hydrolases"/>
    <property type="match status" value="1"/>
</dbReference>